<organism evidence="1 2">
    <name type="scientific">Nannocystis bainbridge</name>
    <dbReference type="NCBI Taxonomy" id="2995303"/>
    <lineage>
        <taxon>Bacteria</taxon>
        <taxon>Pseudomonadati</taxon>
        <taxon>Myxococcota</taxon>
        <taxon>Polyangia</taxon>
        <taxon>Nannocystales</taxon>
        <taxon>Nannocystaceae</taxon>
        <taxon>Nannocystis</taxon>
    </lineage>
</organism>
<name>A0ABT5E9G1_9BACT</name>
<gene>
    <name evidence="1" type="ORF">POL25_36765</name>
</gene>
<reference evidence="1 2" key="1">
    <citation type="submission" date="2022-11" db="EMBL/GenBank/DDBJ databases">
        <title>Minimal conservation of predation-associated metabolite biosynthetic gene clusters underscores biosynthetic potential of Myxococcota including descriptions for ten novel species: Archangium lansinium sp. nov., Myxococcus landrumus sp. nov., Nannocystis bai.</title>
        <authorList>
            <person name="Ahearne A."/>
            <person name="Stevens C."/>
            <person name="Dowd S."/>
        </authorList>
    </citation>
    <scope>NUCLEOTIDE SEQUENCE [LARGE SCALE GENOMIC DNA]</scope>
    <source>
        <strain evidence="1 2">BB15-2</strain>
    </source>
</reference>
<dbReference type="Proteomes" id="UP001221686">
    <property type="component" value="Unassembled WGS sequence"/>
</dbReference>
<dbReference type="InterPro" id="IPR037883">
    <property type="entry name" value="Knr4/Smi1-like_sf"/>
</dbReference>
<evidence type="ECO:0000313" key="1">
    <source>
        <dbReference type="EMBL" id="MDC0722500.1"/>
    </source>
</evidence>
<sequence length="434" mass="47975">MLVDPGRMILFPAQARRASLAPVSLNDLLTALRGPSGLGPPPGVALAAVTGCEYLPPRKVARADLQALCDQLPALPDDLRDGLVAVNRMRLRWPGGQIQLLAVKALADALARHAAHPTQDPLLREGLLPLACTSHRGHHVHTCARLTEGSYELVLALDTKRWTLPFRLEEYLALAIRCAGAPLWPLLVADAARRELGLPGSFAALEREVAGLLVATSPGVDWHAELAQAVAAREWMRPGRTGKGRPMMDGGAPMSSETIAAHLILGHPVPAGVLNFYRQLDGTVFSWRRDGLFADSRISGYMDLFWRKESLVAEYLGDIRLNGRPEGQYRVLVHGEYPIFIDLAAVDRYPLYHWNYSERSLHRICLTFDEYMLRFIRCGAVQRWERLFADGFAADTPEQQDILRAVRTVCLDQELEGFLAPTARADRRAVAAVL</sequence>
<keyword evidence="2" id="KW-1185">Reference proteome</keyword>
<evidence type="ECO:0000313" key="2">
    <source>
        <dbReference type="Proteomes" id="UP001221686"/>
    </source>
</evidence>
<dbReference type="SUPFAM" id="SSF160631">
    <property type="entry name" value="SMI1/KNR4-like"/>
    <property type="match status" value="1"/>
</dbReference>
<comment type="caution">
    <text evidence="1">The sequence shown here is derived from an EMBL/GenBank/DDBJ whole genome shotgun (WGS) entry which is preliminary data.</text>
</comment>
<dbReference type="RefSeq" id="WP_272091029.1">
    <property type="nucleotide sequence ID" value="NZ_JAQNDL010000003.1"/>
</dbReference>
<proteinExistence type="predicted"/>
<protein>
    <submittedName>
        <fullName evidence="1">SMI1/KNR4 family protein</fullName>
    </submittedName>
</protein>
<dbReference type="EMBL" id="JAQNDL010000003">
    <property type="protein sequence ID" value="MDC0722500.1"/>
    <property type="molecule type" value="Genomic_DNA"/>
</dbReference>
<accession>A0ABT5E9G1</accession>